<evidence type="ECO:0000313" key="4">
    <source>
        <dbReference type="EMBL" id="GID60149.1"/>
    </source>
</evidence>
<feature type="domain" description="STAS" evidence="3">
    <location>
        <begin position="16"/>
        <end position="108"/>
    </location>
</feature>
<dbReference type="PANTHER" id="PTHR33495">
    <property type="entry name" value="ANTI-SIGMA FACTOR ANTAGONIST TM_1081-RELATED-RELATED"/>
    <property type="match status" value="1"/>
</dbReference>
<evidence type="ECO:0000256" key="2">
    <source>
        <dbReference type="RuleBase" id="RU003749"/>
    </source>
</evidence>
<comment type="similarity">
    <text evidence="1 2">Belongs to the anti-sigma-factor antagonist family.</text>
</comment>
<keyword evidence="5" id="KW-1185">Reference proteome</keyword>
<evidence type="ECO:0000256" key="1">
    <source>
        <dbReference type="ARBA" id="ARBA00009013"/>
    </source>
</evidence>
<dbReference type="SUPFAM" id="SSF52091">
    <property type="entry name" value="SpoIIaa-like"/>
    <property type="match status" value="1"/>
</dbReference>
<sequence>MSPEGTLTISTAVGGDGTARLSVTGDVDLATAGDLYDAIAASAATPGVRTVQVDFTEVGFCDSTGIGALMRARHSAGESAVTVRLAGPRGMVRRTLEVAGVLQVLTGV</sequence>
<comment type="caution">
    <text evidence="4">The sequence shown here is derived from an EMBL/GenBank/DDBJ whole genome shotgun (WGS) entry which is preliminary data.</text>
</comment>
<proteinExistence type="inferred from homology"/>
<dbReference type="CDD" id="cd07043">
    <property type="entry name" value="STAS_anti-anti-sigma_factors"/>
    <property type="match status" value="1"/>
</dbReference>
<dbReference type="PANTHER" id="PTHR33495:SF2">
    <property type="entry name" value="ANTI-SIGMA FACTOR ANTAGONIST TM_1081-RELATED"/>
    <property type="match status" value="1"/>
</dbReference>
<dbReference type="Proteomes" id="UP000612282">
    <property type="component" value="Unassembled WGS sequence"/>
</dbReference>
<evidence type="ECO:0000313" key="5">
    <source>
        <dbReference type="Proteomes" id="UP000612282"/>
    </source>
</evidence>
<name>A0ABQ3XNQ4_9ACTN</name>
<dbReference type="InterPro" id="IPR003658">
    <property type="entry name" value="Anti-sigma_ant"/>
</dbReference>
<reference evidence="4 5" key="1">
    <citation type="submission" date="2021-01" db="EMBL/GenBank/DDBJ databases">
        <title>Whole genome shotgun sequence of Actinoplanes couchii NBRC 106145.</title>
        <authorList>
            <person name="Komaki H."/>
            <person name="Tamura T."/>
        </authorList>
    </citation>
    <scope>NUCLEOTIDE SEQUENCE [LARGE SCALE GENOMIC DNA]</scope>
    <source>
        <strain evidence="4 5">NBRC 106145</strain>
    </source>
</reference>
<protein>
    <recommendedName>
        <fullName evidence="2">Anti-sigma factor antagonist</fullName>
    </recommendedName>
</protein>
<organism evidence="4 5">
    <name type="scientific">Actinoplanes couchii</name>
    <dbReference type="NCBI Taxonomy" id="403638"/>
    <lineage>
        <taxon>Bacteria</taxon>
        <taxon>Bacillati</taxon>
        <taxon>Actinomycetota</taxon>
        <taxon>Actinomycetes</taxon>
        <taxon>Micromonosporales</taxon>
        <taxon>Micromonosporaceae</taxon>
        <taxon>Actinoplanes</taxon>
    </lineage>
</organism>
<dbReference type="InterPro" id="IPR036513">
    <property type="entry name" value="STAS_dom_sf"/>
</dbReference>
<dbReference type="InterPro" id="IPR058548">
    <property type="entry name" value="MlaB-like_STAS"/>
</dbReference>
<dbReference type="Pfam" id="PF13466">
    <property type="entry name" value="STAS_2"/>
    <property type="match status" value="1"/>
</dbReference>
<evidence type="ECO:0000259" key="3">
    <source>
        <dbReference type="PROSITE" id="PS50801"/>
    </source>
</evidence>
<dbReference type="PROSITE" id="PS50801">
    <property type="entry name" value="STAS"/>
    <property type="match status" value="1"/>
</dbReference>
<accession>A0ABQ3XNQ4</accession>
<dbReference type="EMBL" id="BOMG01000104">
    <property type="protein sequence ID" value="GID60149.1"/>
    <property type="molecule type" value="Genomic_DNA"/>
</dbReference>
<dbReference type="RefSeq" id="WP_203806893.1">
    <property type="nucleotide sequence ID" value="NZ_BAAAQE010000094.1"/>
</dbReference>
<dbReference type="NCBIfam" id="TIGR00377">
    <property type="entry name" value="ant_ant_sig"/>
    <property type="match status" value="1"/>
</dbReference>
<dbReference type="Gene3D" id="3.30.750.24">
    <property type="entry name" value="STAS domain"/>
    <property type="match status" value="1"/>
</dbReference>
<dbReference type="InterPro" id="IPR002645">
    <property type="entry name" value="STAS_dom"/>
</dbReference>
<gene>
    <name evidence="4" type="ORF">Aco03nite_085530</name>
</gene>